<feature type="non-terminal residue" evidence="1">
    <location>
        <position position="1"/>
    </location>
</feature>
<name>A0A9W4WT39_9GLOM</name>
<organism evidence="1 2">
    <name type="scientific">Funneliformis geosporum</name>
    <dbReference type="NCBI Taxonomy" id="1117311"/>
    <lineage>
        <taxon>Eukaryota</taxon>
        <taxon>Fungi</taxon>
        <taxon>Fungi incertae sedis</taxon>
        <taxon>Mucoromycota</taxon>
        <taxon>Glomeromycotina</taxon>
        <taxon>Glomeromycetes</taxon>
        <taxon>Glomerales</taxon>
        <taxon>Glomeraceae</taxon>
        <taxon>Funneliformis</taxon>
    </lineage>
</organism>
<dbReference type="Proteomes" id="UP001153678">
    <property type="component" value="Unassembled WGS sequence"/>
</dbReference>
<reference evidence="1" key="1">
    <citation type="submission" date="2022-08" db="EMBL/GenBank/DDBJ databases">
        <authorList>
            <person name="Kallberg Y."/>
            <person name="Tangrot J."/>
            <person name="Rosling A."/>
        </authorList>
    </citation>
    <scope>NUCLEOTIDE SEQUENCE</scope>
    <source>
        <strain evidence="1">Wild A</strain>
    </source>
</reference>
<evidence type="ECO:0000313" key="2">
    <source>
        <dbReference type="Proteomes" id="UP001153678"/>
    </source>
</evidence>
<dbReference type="AlphaFoldDB" id="A0A9W4WT39"/>
<evidence type="ECO:0000313" key="1">
    <source>
        <dbReference type="EMBL" id="CAI2184054.1"/>
    </source>
</evidence>
<proteinExistence type="predicted"/>
<accession>A0A9W4WT39</accession>
<sequence length="80" mass="9425">MKQQLNEKILKAKSAIEIDNIIQEYFTTPIYPYNISIHNLVKFELANLKRRKEVIKVRIIENLHKNLEAAIAEVLYTNTQ</sequence>
<dbReference type="EMBL" id="CAMKVN010003211">
    <property type="protein sequence ID" value="CAI2184054.1"/>
    <property type="molecule type" value="Genomic_DNA"/>
</dbReference>
<comment type="caution">
    <text evidence="1">The sequence shown here is derived from an EMBL/GenBank/DDBJ whole genome shotgun (WGS) entry which is preliminary data.</text>
</comment>
<gene>
    <name evidence="1" type="ORF">FWILDA_LOCUS11389</name>
</gene>
<protein>
    <submittedName>
        <fullName evidence="1">5919_t:CDS:1</fullName>
    </submittedName>
</protein>
<keyword evidence="2" id="KW-1185">Reference proteome</keyword>
<dbReference type="OrthoDB" id="2410764at2759"/>